<dbReference type="CDD" id="cd00090">
    <property type="entry name" value="HTH_ARSR"/>
    <property type="match status" value="1"/>
</dbReference>
<keyword evidence="4" id="KW-0238">DNA-binding</keyword>
<evidence type="ECO:0000313" key="8">
    <source>
        <dbReference type="EMBL" id="ANF86435.1"/>
    </source>
</evidence>
<dbReference type="PRINTS" id="PR00778">
    <property type="entry name" value="HTHARSR"/>
</dbReference>
<evidence type="ECO:0000256" key="1">
    <source>
        <dbReference type="ARBA" id="ARBA00022849"/>
    </source>
</evidence>
<dbReference type="SMART" id="SM00418">
    <property type="entry name" value="HTH_ARSR"/>
    <property type="match status" value="1"/>
</dbReference>
<dbReference type="Proteomes" id="UP000077829">
    <property type="component" value="Chromosome"/>
</dbReference>
<dbReference type="PANTHER" id="PTHR33154">
    <property type="entry name" value="TRANSCRIPTIONAL REGULATOR, ARSR FAMILY"/>
    <property type="match status" value="1"/>
</dbReference>
<feature type="domain" description="HTH arsR-type" evidence="7">
    <location>
        <begin position="43"/>
        <end position="137"/>
    </location>
</feature>
<keyword evidence="2" id="KW-0479">Metal-binding</keyword>
<dbReference type="InterPro" id="IPR011991">
    <property type="entry name" value="ArsR-like_HTH"/>
</dbReference>
<protein>
    <submittedName>
        <fullName evidence="8">ArsR family transcriptional regulator</fullName>
    </submittedName>
</protein>
<organism evidence="8 9">
    <name type="scientific">Pseudomonas antarctica</name>
    <dbReference type="NCBI Taxonomy" id="219572"/>
    <lineage>
        <taxon>Bacteria</taxon>
        <taxon>Pseudomonadati</taxon>
        <taxon>Pseudomonadota</taxon>
        <taxon>Gammaproteobacteria</taxon>
        <taxon>Pseudomonadales</taxon>
        <taxon>Pseudomonadaceae</taxon>
        <taxon>Pseudomonas</taxon>
    </lineage>
</organism>
<dbReference type="InterPro" id="IPR036390">
    <property type="entry name" value="WH_DNA-bd_sf"/>
</dbReference>
<evidence type="ECO:0000259" key="7">
    <source>
        <dbReference type="PROSITE" id="PS50987"/>
    </source>
</evidence>
<dbReference type="PROSITE" id="PS50987">
    <property type="entry name" value="HTH_ARSR_2"/>
    <property type="match status" value="1"/>
</dbReference>
<dbReference type="GO" id="GO:0003700">
    <property type="term" value="F:DNA-binding transcription factor activity"/>
    <property type="evidence" value="ECO:0007669"/>
    <property type="project" value="InterPro"/>
</dbReference>
<dbReference type="FunFam" id="1.10.10.10:FF:000279">
    <property type="entry name" value="Transcriptional regulator, ArsR family"/>
    <property type="match status" value="1"/>
</dbReference>
<dbReference type="InterPro" id="IPR051081">
    <property type="entry name" value="HTH_MetalResp_TranReg"/>
</dbReference>
<sequence>MFQFNFSQLWLFCRRLIHIKRIQDLTYIYGYTYIRIIIYIKILIMSDLLSPPTLFKCLADATRARLTLLILREGELCVCELIHALDDSQPKISRHLAQLRSCGLLQDRRQGQWVYYRINPALPAWVTQVLDTTLQANQPWLQNDALRLDAMGDRPQRASNCC</sequence>
<dbReference type="NCBIfam" id="NF007528">
    <property type="entry name" value="PRK10141.1"/>
    <property type="match status" value="1"/>
</dbReference>
<reference evidence="8 9" key="1">
    <citation type="submission" date="2016-05" db="EMBL/GenBank/DDBJ databases">
        <title>Complete genome sequence of Pseudomonas antarctica PAMC 27494.</title>
        <authorList>
            <person name="Lee J."/>
        </authorList>
    </citation>
    <scope>NUCLEOTIDE SEQUENCE [LARGE SCALE GENOMIC DNA]</scope>
    <source>
        <strain evidence="8 9">PAMC 27494</strain>
    </source>
</reference>
<proteinExistence type="predicted"/>
<dbReference type="PANTHER" id="PTHR33154:SF18">
    <property type="entry name" value="ARSENICAL RESISTANCE OPERON REPRESSOR"/>
    <property type="match status" value="1"/>
</dbReference>
<evidence type="ECO:0000256" key="4">
    <source>
        <dbReference type="ARBA" id="ARBA00023125"/>
    </source>
</evidence>
<evidence type="ECO:0000256" key="2">
    <source>
        <dbReference type="ARBA" id="ARBA00022851"/>
    </source>
</evidence>
<dbReference type="AlphaFoldDB" id="A0A172Z1L0"/>
<evidence type="ECO:0000256" key="3">
    <source>
        <dbReference type="ARBA" id="ARBA00023015"/>
    </source>
</evidence>
<keyword evidence="1" id="KW-0059">Arsenical resistance</keyword>
<gene>
    <name evidence="8" type="ORF">A7J50_3048</name>
</gene>
<dbReference type="NCBIfam" id="NF033788">
    <property type="entry name" value="HTH_metalloreg"/>
    <property type="match status" value="1"/>
</dbReference>
<dbReference type="Pfam" id="PF01022">
    <property type="entry name" value="HTH_5"/>
    <property type="match status" value="1"/>
</dbReference>
<dbReference type="GO" id="GO:0046685">
    <property type="term" value="P:response to arsenic-containing substance"/>
    <property type="evidence" value="ECO:0007669"/>
    <property type="project" value="UniProtKB-KW"/>
</dbReference>
<evidence type="ECO:0000256" key="5">
    <source>
        <dbReference type="ARBA" id="ARBA00023163"/>
    </source>
</evidence>
<keyword evidence="5" id="KW-0804">Transcription</keyword>
<dbReference type="SUPFAM" id="SSF46785">
    <property type="entry name" value="Winged helix' DNA-binding domain"/>
    <property type="match status" value="1"/>
</dbReference>
<evidence type="ECO:0000313" key="9">
    <source>
        <dbReference type="Proteomes" id="UP000077829"/>
    </source>
</evidence>
<dbReference type="KEGG" id="panr:A7J50_3048"/>
<dbReference type="STRING" id="219572.A7J50_3048"/>
<dbReference type="GO" id="GO:0046872">
    <property type="term" value="F:metal ion binding"/>
    <property type="evidence" value="ECO:0007669"/>
    <property type="project" value="UniProtKB-KW"/>
</dbReference>
<dbReference type="InterPro" id="IPR036388">
    <property type="entry name" value="WH-like_DNA-bd_sf"/>
</dbReference>
<dbReference type="InterPro" id="IPR001845">
    <property type="entry name" value="HTH_ArsR_DNA-bd_dom"/>
</dbReference>
<dbReference type="EMBL" id="CP015600">
    <property type="protein sequence ID" value="ANF86435.1"/>
    <property type="molecule type" value="Genomic_DNA"/>
</dbReference>
<comment type="function">
    <text evidence="6">Binds arsenite and regulates the expression of arsenic efflux pumps. In vitro, also binds antimony and bismuth, but not arsenate.</text>
</comment>
<keyword evidence="2" id="KW-0480">Metal-thiolate cluster</keyword>
<keyword evidence="3" id="KW-0805">Transcription regulation</keyword>
<evidence type="ECO:0000256" key="6">
    <source>
        <dbReference type="ARBA" id="ARBA00060178"/>
    </source>
</evidence>
<accession>A0A172Z1L0</accession>
<dbReference type="Gene3D" id="1.10.10.10">
    <property type="entry name" value="Winged helix-like DNA-binding domain superfamily/Winged helix DNA-binding domain"/>
    <property type="match status" value="1"/>
</dbReference>
<dbReference type="PATRIC" id="fig|219572.3.peg.3125"/>
<dbReference type="GO" id="GO:0003677">
    <property type="term" value="F:DNA binding"/>
    <property type="evidence" value="ECO:0007669"/>
    <property type="project" value="UniProtKB-KW"/>
</dbReference>
<name>A0A172Z1L0_9PSED</name>